<evidence type="ECO:0000256" key="3">
    <source>
        <dbReference type="ARBA" id="ARBA00022475"/>
    </source>
</evidence>
<feature type="transmembrane region" description="Helical" evidence="7">
    <location>
        <begin position="49"/>
        <end position="73"/>
    </location>
</feature>
<gene>
    <name evidence="8" type="ORF">A2682_01665</name>
</gene>
<dbReference type="Pfam" id="PF07681">
    <property type="entry name" value="DoxX"/>
    <property type="match status" value="1"/>
</dbReference>
<dbReference type="EMBL" id="MHST01000022">
    <property type="protein sequence ID" value="OHA48280.1"/>
    <property type="molecule type" value="Genomic_DNA"/>
</dbReference>
<keyword evidence="6 7" id="KW-0472">Membrane</keyword>
<evidence type="ECO:0000256" key="4">
    <source>
        <dbReference type="ARBA" id="ARBA00022692"/>
    </source>
</evidence>
<reference evidence="8 9" key="1">
    <citation type="journal article" date="2016" name="Nat. Commun.">
        <title>Thousands of microbial genomes shed light on interconnected biogeochemical processes in an aquifer system.</title>
        <authorList>
            <person name="Anantharaman K."/>
            <person name="Brown C.T."/>
            <person name="Hug L.A."/>
            <person name="Sharon I."/>
            <person name="Castelle C.J."/>
            <person name="Probst A.J."/>
            <person name="Thomas B.C."/>
            <person name="Singh A."/>
            <person name="Wilkins M.J."/>
            <person name="Karaoz U."/>
            <person name="Brodie E.L."/>
            <person name="Williams K.H."/>
            <person name="Hubbard S.S."/>
            <person name="Banfield J.F."/>
        </authorList>
    </citation>
    <scope>NUCLEOTIDE SEQUENCE [LARGE SCALE GENOMIC DNA]</scope>
    <source>
        <strain evidence="9">RIFCSPHIGHO2_01_FULL_58_15</strain>
    </source>
</reference>
<feature type="transmembrane region" description="Helical" evidence="7">
    <location>
        <begin position="80"/>
        <end position="100"/>
    </location>
</feature>
<comment type="similarity">
    <text evidence="2">Belongs to the DoxX family.</text>
</comment>
<evidence type="ECO:0000256" key="1">
    <source>
        <dbReference type="ARBA" id="ARBA00004651"/>
    </source>
</evidence>
<feature type="transmembrane region" description="Helical" evidence="7">
    <location>
        <begin position="112"/>
        <end position="131"/>
    </location>
</feature>
<dbReference type="Proteomes" id="UP000178690">
    <property type="component" value="Unassembled WGS sequence"/>
</dbReference>
<dbReference type="AlphaFoldDB" id="A0A1G2PIX5"/>
<keyword evidence="5 7" id="KW-1133">Transmembrane helix</keyword>
<keyword evidence="3" id="KW-1003">Cell membrane</keyword>
<evidence type="ECO:0000256" key="7">
    <source>
        <dbReference type="SAM" id="Phobius"/>
    </source>
</evidence>
<dbReference type="PANTHER" id="PTHR33452">
    <property type="entry name" value="OXIDOREDUCTASE CATD-RELATED"/>
    <property type="match status" value="1"/>
</dbReference>
<evidence type="ECO:0008006" key="10">
    <source>
        <dbReference type="Google" id="ProtNLM"/>
    </source>
</evidence>
<dbReference type="InterPro" id="IPR032808">
    <property type="entry name" value="DoxX"/>
</dbReference>
<sequence>MEQLRKNLRPLAPLFLRLGLGFVFLLFAYHKLAVSEQGRVEIQGILDFVGIGAASAINYYLGIAELLIALSFIFGWQVRWFGLLATALVSGFFGSIVLKFGLTNDPNLYRDIGLAGGAFALWLMGAGPMSFDARKDRTTIPPETTPQA</sequence>
<dbReference type="PANTHER" id="PTHR33452:SF1">
    <property type="entry name" value="INNER MEMBRANE PROTEIN YPHA-RELATED"/>
    <property type="match status" value="1"/>
</dbReference>
<evidence type="ECO:0000313" key="9">
    <source>
        <dbReference type="Proteomes" id="UP000178690"/>
    </source>
</evidence>
<dbReference type="STRING" id="1802363.A2682_01665"/>
<comment type="caution">
    <text evidence="8">The sequence shown here is derived from an EMBL/GenBank/DDBJ whole genome shotgun (WGS) entry which is preliminary data.</text>
</comment>
<dbReference type="InterPro" id="IPR051907">
    <property type="entry name" value="DoxX-like_oxidoreductase"/>
</dbReference>
<dbReference type="GO" id="GO:0005886">
    <property type="term" value="C:plasma membrane"/>
    <property type="evidence" value="ECO:0007669"/>
    <property type="project" value="UniProtKB-SubCell"/>
</dbReference>
<evidence type="ECO:0000256" key="6">
    <source>
        <dbReference type="ARBA" id="ARBA00023136"/>
    </source>
</evidence>
<accession>A0A1G2PIX5</accession>
<name>A0A1G2PIX5_TERXR</name>
<comment type="subcellular location">
    <subcellularLocation>
        <location evidence="1">Cell membrane</location>
        <topology evidence="1">Multi-pass membrane protein</topology>
    </subcellularLocation>
</comment>
<feature type="transmembrane region" description="Helical" evidence="7">
    <location>
        <begin position="12"/>
        <end position="29"/>
    </location>
</feature>
<keyword evidence="4 7" id="KW-0812">Transmembrane</keyword>
<evidence type="ECO:0000313" key="8">
    <source>
        <dbReference type="EMBL" id="OHA48280.1"/>
    </source>
</evidence>
<protein>
    <recommendedName>
        <fullName evidence="10">DoxX family protein</fullName>
    </recommendedName>
</protein>
<evidence type="ECO:0000256" key="5">
    <source>
        <dbReference type="ARBA" id="ARBA00022989"/>
    </source>
</evidence>
<proteinExistence type="inferred from homology"/>
<evidence type="ECO:0000256" key="2">
    <source>
        <dbReference type="ARBA" id="ARBA00006679"/>
    </source>
</evidence>
<organism evidence="8 9">
    <name type="scientific">Terrybacteria sp. (strain RIFCSPHIGHO2_01_FULL_58_15)</name>
    <dbReference type="NCBI Taxonomy" id="1802363"/>
    <lineage>
        <taxon>Bacteria</taxon>
        <taxon>Candidatus Terryibacteriota</taxon>
    </lineage>
</organism>